<organism evidence="2 3">
    <name type="scientific">Mucuna pruriens</name>
    <name type="common">Velvet bean</name>
    <name type="synonym">Dolichos pruriens</name>
    <dbReference type="NCBI Taxonomy" id="157652"/>
    <lineage>
        <taxon>Eukaryota</taxon>
        <taxon>Viridiplantae</taxon>
        <taxon>Streptophyta</taxon>
        <taxon>Embryophyta</taxon>
        <taxon>Tracheophyta</taxon>
        <taxon>Spermatophyta</taxon>
        <taxon>Magnoliopsida</taxon>
        <taxon>eudicotyledons</taxon>
        <taxon>Gunneridae</taxon>
        <taxon>Pentapetalae</taxon>
        <taxon>rosids</taxon>
        <taxon>fabids</taxon>
        <taxon>Fabales</taxon>
        <taxon>Fabaceae</taxon>
        <taxon>Papilionoideae</taxon>
        <taxon>50 kb inversion clade</taxon>
        <taxon>NPAAA clade</taxon>
        <taxon>indigoferoid/millettioid clade</taxon>
        <taxon>Phaseoleae</taxon>
        <taxon>Mucuna</taxon>
    </lineage>
</organism>
<evidence type="ECO:0000256" key="1">
    <source>
        <dbReference type="SAM" id="MobiDB-lite"/>
    </source>
</evidence>
<evidence type="ECO:0000313" key="2">
    <source>
        <dbReference type="EMBL" id="RDX65676.1"/>
    </source>
</evidence>
<feature type="region of interest" description="Disordered" evidence="1">
    <location>
        <begin position="46"/>
        <end position="76"/>
    </location>
</feature>
<feature type="compositionally biased region" description="Low complexity" evidence="1">
    <location>
        <begin position="46"/>
        <end position="60"/>
    </location>
</feature>
<sequence length="193" mass="21362">MEYCDNGEDLLEEASSRWPAKQARLCCLGASVPSIFTFSMTKRGGSHSSGSSNSSNPNGSFARGSETQHSPTQATEKEFPFSVTFREAGEVPTARIPSWMDRGVVTTHSSFTRLDKLVGMADAIYRQGPWSVNILPCWTRKCMCEGTAKGEEHYFYFYETFFSKLGITLPFTPFEQAVLCALNIAPTQLNPNS</sequence>
<protein>
    <submittedName>
        <fullName evidence="2">Uncharacterized protein</fullName>
    </submittedName>
</protein>
<reference evidence="2" key="1">
    <citation type="submission" date="2018-05" db="EMBL/GenBank/DDBJ databases">
        <title>Draft genome of Mucuna pruriens seed.</title>
        <authorList>
            <person name="Nnadi N.E."/>
            <person name="Vos R."/>
            <person name="Hasami M.H."/>
            <person name="Devisetty U.K."/>
            <person name="Aguiy J.C."/>
        </authorList>
    </citation>
    <scope>NUCLEOTIDE SEQUENCE [LARGE SCALE GENOMIC DNA]</scope>
    <source>
        <strain evidence="2">JCA_2017</strain>
    </source>
</reference>
<name>A0A371EI48_MUCPR</name>
<keyword evidence="3" id="KW-1185">Reference proteome</keyword>
<proteinExistence type="predicted"/>
<evidence type="ECO:0000313" key="3">
    <source>
        <dbReference type="Proteomes" id="UP000257109"/>
    </source>
</evidence>
<dbReference type="OrthoDB" id="1436631at2759"/>
<feature type="compositionally biased region" description="Polar residues" evidence="1">
    <location>
        <begin position="65"/>
        <end position="74"/>
    </location>
</feature>
<feature type="non-terminal residue" evidence="2">
    <location>
        <position position="1"/>
    </location>
</feature>
<comment type="caution">
    <text evidence="2">The sequence shown here is derived from an EMBL/GenBank/DDBJ whole genome shotgun (WGS) entry which is preliminary data.</text>
</comment>
<accession>A0A371EI48</accession>
<dbReference type="EMBL" id="QJKJ01013782">
    <property type="protein sequence ID" value="RDX65676.1"/>
    <property type="molecule type" value="Genomic_DNA"/>
</dbReference>
<dbReference type="Proteomes" id="UP000257109">
    <property type="component" value="Unassembled WGS sequence"/>
</dbReference>
<dbReference type="AlphaFoldDB" id="A0A371EI48"/>
<gene>
    <name evidence="2" type="ORF">CR513_55643</name>
</gene>